<dbReference type="EnsemblMetazoa" id="MDOA000253-RB">
    <property type="protein sequence ID" value="MDOA000253-PB"/>
    <property type="gene ID" value="MDOA000253"/>
</dbReference>
<proteinExistence type="inferred from homology"/>
<reference evidence="8" key="2">
    <citation type="submission" date="2025-04" db="UniProtKB">
        <authorList>
            <consortium name="RefSeq"/>
        </authorList>
    </citation>
    <scope>IDENTIFICATION</scope>
    <source>
        <strain evidence="8">Aabys</strain>
    </source>
</reference>
<evidence type="ECO:0000256" key="5">
    <source>
        <dbReference type="SAM" id="SignalP"/>
    </source>
</evidence>
<dbReference type="KEGG" id="mde:101890444"/>
<comment type="similarity">
    <text evidence="1">Belongs to the UDP-glycosyltransferase family.</text>
</comment>
<dbReference type="CDD" id="cd03784">
    <property type="entry name" value="GT1_Gtf-like"/>
    <property type="match status" value="1"/>
</dbReference>
<dbReference type="SUPFAM" id="SSF53756">
    <property type="entry name" value="UDP-Glycosyltransferase/glycogen phosphorylase"/>
    <property type="match status" value="1"/>
</dbReference>
<dbReference type="GeneID" id="101890444"/>
<keyword evidence="4" id="KW-0472">Membrane</keyword>
<feature type="signal peptide" evidence="5">
    <location>
        <begin position="1"/>
        <end position="21"/>
    </location>
</feature>
<dbReference type="PANTHER" id="PTHR48043:SF159">
    <property type="entry name" value="EG:EG0003.4 PROTEIN-RELATED"/>
    <property type="match status" value="1"/>
</dbReference>
<evidence type="ECO:0000256" key="4">
    <source>
        <dbReference type="SAM" id="Phobius"/>
    </source>
</evidence>
<dbReference type="InterPro" id="IPR002213">
    <property type="entry name" value="UDP_glucos_trans"/>
</dbReference>
<gene>
    <name evidence="6" type="primary">101890444</name>
    <name evidence="8" type="synonym">LOC101890444</name>
</gene>
<keyword evidence="4" id="KW-0812">Transmembrane</keyword>
<dbReference type="eggNOG" id="KOG1192">
    <property type="taxonomic scope" value="Eukaryota"/>
</dbReference>
<keyword evidence="5" id="KW-0732">Signal</keyword>
<evidence type="ECO:0000256" key="1">
    <source>
        <dbReference type="ARBA" id="ARBA00009995"/>
    </source>
</evidence>
<evidence type="ECO:0000313" key="7">
    <source>
        <dbReference type="Proteomes" id="UP001652621"/>
    </source>
</evidence>
<keyword evidence="4" id="KW-1133">Transmembrane helix</keyword>
<evidence type="ECO:0000313" key="8">
    <source>
        <dbReference type="RefSeq" id="XP_011294375.1"/>
    </source>
</evidence>
<feature type="transmembrane region" description="Helical" evidence="4">
    <location>
        <begin position="479"/>
        <end position="502"/>
    </location>
</feature>
<evidence type="ECO:0000313" key="6">
    <source>
        <dbReference type="EnsemblMetazoa" id="MDOA000253-PB"/>
    </source>
</evidence>
<name>A0A1I8M1C4_MUSDO</name>
<evidence type="ECO:0000256" key="2">
    <source>
        <dbReference type="ARBA" id="ARBA00022676"/>
    </source>
</evidence>
<dbReference type="Pfam" id="PF00201">
    <property type="entry name" value="UDPGT"/>
    <property type="match status" value="1"/>
</dbReference>
<dbReference type="Proteomes" id="UP001652621">
    <property type="component" value="Unplaced"/>
</dbReference>
<keyword evidence="2" id="KW-0328">Glycosyltransferase</keyword>
<keyword evidence="7" id="KW-1185">Reference proteome</keyword>
<keyword evidence="3" id="KW-0808">Transferase</keyword>
<organism evidence="6">
    <name type="scientific">Musca domestica</name>
    <name type="common">House fly</name>
    <dbReference type="NCBI Taxonomy" id="7370"/>
    <lineage>
        <taxon>Eukaryota</taxon>
        <taxon>Metazoa</taxon>
        <taxon>Ecdysozoa</taxon>
        <taxon>Arthropoda</taxon>
        <taxon>Hexapoda</taxon>
        <taxon>Insecta</taxon>
        <taxon>Pterygota</taxon>
        <taxon>Neoptera</taxon>
        <taxon>Endopterygota</taxon>
        <taxon>Diptera</taxon>
        <taxon>Brachycera</taxon>
        <taxon>Muscomorpha</taxon>
        <taxon>Muscoidea</taxon>
        <taxon>Muscidae</taxon>
        <taxon>Musca</taxon>
    </lineage>
</organism>
<reference evidence="6" key="1">
    <citation type="submission" date="2020-05" db="UniProtKB">
        <authorList>
            <consortium name="EnsemblMetazoa"/>
        </authorList>
    </citation>
    <scope>IDENTIFICATION</scope>
    <source>
        <strain evidence="6">Aabys</strain>
    </source>
</reference>
<feature type="chain" id="PRO_5044559701" evidence="5">
    <location>
        <begin position="22"/>
        <end position="510"/>
    </location>
</feature>
<dbReference type="PANTHER" id="PTHR48043">
    <property type="entry name" value="EG:EG0003.4 PROTEIN-RELATED"/>
    <property type="match status" value="1"/>
</dbReference>
<dbReference type="InterPro" id="IPR050271">
    <property type="entry name" value="UDP-glycosyltransferase"/>
</dbReference>
<sequence>MYITALFMVILWAQLLLTTNAARILSILAFPGKSQYEFMQPLLRELASRGHHITSVNNFPQKEPMDNFRDVVVEENLHLFDDFKNFTTADINSNYFNTMEVFYGKSYEMAFNIFNDEKFKNLLTLETFDLIILDVAFTEAFYGLGEHFGAPMVAISYWSTMTSIEELVGNTTPLSYIPNMIMLRKYNQNMNFWTRWVNVIVFISEWIFYYLRYIPIHSRLYNEQFPNATMSLIEAQRNFSLVLLNDHYTITTPRPYVPNMIEVAGLHIPTQSEPIAGNIKQLLDNNPQGVIYVELRSVLPEHIVQLLLNRMGKCQQLVLWNSKFQPWDTLRIPRNVHFLKDLSHHSVLSHPNIYLFISHGDYLNIINSIYYGIPILGIPRYDGQNDDYVDNIKKIGNGLSLSLRQFNDKSLGQALNDLLSTNQYRNEAKLKSQIFRNQQNTPMEKAVYWIEHVIRYKGAKHLRNLGQNLNIWEFYNLDVYASMLCIILAFIFFSYLLLNVTLKFIFSIKQ</sequence>
<dbReference type="AlphaFoldDB" id="A0A1I8M1C4"/>
<dbReference type="VEuPathDB" id="VectorBase:MDOA000253"/>
<dbReference type="VEuPathDB" id="VectorBase:MDOMA2_005844"/>
<protein>
    <submittedName>
        <fullName evidence="8">UDP-glucuronosyltransferase 2B20-like</fullName>
    </submittedName>
</protein>
<dbReference type="RefSeq" id="XP_011294375.1">
    <property type="nucleotide sequence ID" value="XM_011296073.2"/>
</dbReference>
<accession>A0A1I8M1C4</accession>
<dbReference type="GO" id="GO:0008194">
    <property type="term" value="F:UDP-glycosyltransferase activity"/>
    <property type="evidence" value="ECO:0007669"/>
    <property type="project" value="InterPro"/>
</dbReference>
<dbReference type="OrthoDB" id="5835829at2759"/>
<evidence type="ECO:0000256" key="3">
    <source>
        <dbReference type="ARBA" id="ARBA00022679"/>
    </source>
</evidence>
<dbReference type="STRING" id="7370.A0A1I8M1C4"/>
<dbReference type="Gene3D" id="3.40.50.2000">
    <property type="entry name" value="Glycogen Phosphorylase B"/>
    <property type="match status" value="2"/>
</dbReference>